<proteinExistence type="predicted"/>
<keyword evidence="1" id="KW-0614">Plasmid</keyword>
<dbReference type="AlphaFoldDB" id="A0A6M8I045"/>
<name>A0A6M8I045_9PROT</name>
<evidence type="ECO:0000313" key="1">
    <source>
        <dbReference type="EMBL" id="QKE93735.1"/>
    </source>
</evidence>
<gene>
    <name evidence="1" type="ORF">HN018_26760</name>
</gene>
<dbReference type="RefSeq" id="WP_171834181.1">
    <property type="nucleotide sequence ID" value="NZ_CP053711.1"/>
</dbReference>
<sequence length="134" mass="15094">MARLPILKTRTTELIGLTTDGRKLLWSTGEVQPIDAFETTDGGRWIKSGHYVIDWEGHAITVHCGNMCDGQVSLQFMCGKMSSDAVPRAFVEPMLPGVVVRDPEAEADILVRIRQLTKDLQQRRDVPHRQRGRI</sequence>
<protein>
    <submittedName>
        <fullName evidence="1">Uncharacterized protein</fullName>
    </submittedName>
</protein>
<dbReference type="EMBL" id="CP053711">
    <property type="protein sequence ID" value="QKE93735.1"/>
    <property type="molecule type" value="Genomic_DNA"/>
</dbReference>
<geneLocation type="plasmid" evidence="1 2">
    <name>unnamed4</name>
</geneLocation>
<reference evidence="1 2" key="1">
    <citation type="journal article" date="2014" name="World J. Microbiol. Biotechnol.">
        <title>Biodiversity and physiological characteristics of Antarctic and Arctic lichens-associated bacteria.</title>
        <authorList>
            <person name="Lee Y.M."/>
            <person name="Kim E.H."/>
            <person name="Lee H.K."/>
            <person name="Hong S.G."/>
        </authorList>
    </citation>
    <scope>NUCLEOTIDE SEQUENCE [LARGE SCALE GENOMIC DNA]</scope>
    <source>
        <strain evidence="1 2">PAMC 26569</strain>
        <plasmid evidence="1">unnamed4</plasmid>
    </source>
</reference>
<keyword evidence="2" id="KW-1185">Reference proteome</keyword>
<dbReference type="Proteomes" id="UP000500767">
    <property type="component" value="Plasmid unnamed4"/>
</dbReference>
<evidence type="ECO:0000313" key="2">
    <source>
        <dbReference type="Proteomes" id="UP000500767"/>
    </source>
</evidence>
<accession>A0A6M8I045</accession>
<organism evidence="1 2">
    <name type="scientific">Lichenicola cladoniae</name>
    <dbReference type="NCBI Taxonomy" id="1484109"/>
    <lineage>
        <taxon>Bacteria</taxon>
        <taxon>Pseudomonadati</taxon>
        <taxon>Pseudomonadota</taxon>
        <taxon>Alphaproteobacteria</taxon>
        <taxon>Acetobacterales</taxon>
        <taxon>Acetobacteraceae</taxon>
        <taxon>Lichenicola</taxon>
    </lineage>
</organism>
<dbReference type="KEGG" id="lck:HN018_26760"/>